<evidence type="ECO:0000313" key="5">
    <source>
        <dbReference type="Proteomes" id="UP000234789"/>
    </source>
</evidence>
<feature type="transmembrane region" description="Helical" evidence="3">
    <location>
        <begin position="388"/>
        <end position="407"/>
    </location>
</feature>
<dbReference type="AlphaFoldDB" id="A0A2N5NC84"/>
<accession>A0A2N5NC84</accession>
<reference evidence="4 5" key="1">
    <citation type="submission" date="2017-05" db="EMBL/GenBank/DDBJ databases">
        <title>Functional genome analysis of Paenibacillus pasadenensis strain R16: insights on endophytic life style and antifungal activity.</title>
        <authorList>
            <person name="Passera A."/>
            <person name="Marcolungo L."/>
            <person name="Casati P."/>
            <person name="Brasca M."/>
            <person name="Quaglino F."/>
            <person name="Delledonne M."/>
        </authorList>
    </citation>
    <scope>NUCLEOTIDE SEQUENCE [LARGE SCALE GENOMIC DNA]</scope>
    <source>
        <strain evidence="4 5">R16</strain>
    </source>
</reference>
<dbReference type="InterPro" id="IPR004995">
    <property type="entry name" value="Spore_Ger"/>
</dbReference>
<dbReference type="InterPro" id="IPR050768">
    <property type="entry name" value="UPF0353/GerABKA_families"/>
</dbReference>
<sequence length="496" mass="55528">MRWIGWFKKQDKSDTPKEADTQPPAGNLSPQHVQQLFHDIHDAQVHELDAGGRKVKLFYIRSFVDQKQVESDIALPLLHAPDKQAGQKVISEDRVDVTTLQQAEELILQGGILVFDETGNVCAIKKQNQLGRAIESSEQESIVYGPKDSLNERLDKNLTLIRRRLPVASLKSKKWTAGSLSKTSVVLLYMEGIVNPELVRIADMKTKQIDFDVLLDSSHISALMEDHVNSVFPQFQQTDRPDVLAAALASGKVVWLVDNTPFALVAPITFFDLFQSPEDYIHRWMVGSFLRGLRFVAFVAALFLTPAYVAVTVHHYQMVPLEMLFVLMQSRSEIPYPPFWEALLMLLTLEILKEASLRMPTKSGQTLGVVGGIVIGQAAVEAGIANNVMVIVIAISAIASFLVPNYLMTNASKLLQFFLLVLAAWLGMWGIGFGLLWLCIHLHGLTSLGQPYLSPLSPFFASDWKDTVFRAPLSRMRTRPAYLKPLQRMRVTGRKP</sequence>
<dbReference type="Proteomes" id="UP000234789">
    <property type="component" value="Unassembled WGS sequence"/>
</dbReference>
<organism evidence="4 5">
    <name type="scientific">Paenibacillus pasadenensis</name>
    <dbReference type="NCBI Taxonomy" id="217090"/>
    <lineage>
        <taxon>Bacteria</taxon>
        <taxon>Bacillati</taxon>
        <taxon>Bacillota</taxon>
        <taxon>Bacilli</taxon>
        <taxon>Bacillales</taxon>
        <taxon>Paenibacillaceae</taxon>
        <taxon>Paenibacillus</taxon>
    </lineage>
</organism>
<dbReference type="GO" id="GO:0009847">
    <property type="term" value="P:spore germination"/>
    <property type="evidence" value="ECO:0007669"/>
    <property type="project" value="InterPro"/>
</dbReference>
<dbReference type="EMBL" id="NFEZ01000001">
    <property type="protein sequence ID" value="PLT47951.1"/>
    <property type="molecule type" value="Genomic_DNA"/>
</dbReference>
<dbReference type="PANTHER" id="PTHR22550">
    <property type="entry name" value="SPORE GERMINATION PROTEIN"/>
    <property type="match status" value="1"/>
</dbReference>
<keyword evidence="2 3" id="KW-0472">Membrane</keyword>
<feature type="transmembrane region" description="Helical" evidence="3">
    <location>
        <begin position="293"/>
        <end position="314"/>
    </location>
</feature>
<name>A0A2N5NC84_9BACL</name>
<proteinExistence type="inferred from homology"/>
<protein>
    <submittedName>
        <fullName evidence="4">Spore germination protein GerKA</fullName>
    </submittedName>
</protein>
<dbReference type="GO" id="GO:0016020">
    <property type="term" value="C:membrane"/>
    <property type="evidence" value="ECO:0007669"/>
    <property type="project" value="InterPro"/>
</dbReference>
<keyword evidence="3" id="KW-1133">Transmembrane helix</keyword>
<keyword evidence="3" id="KW-0812">Transmembrane</keyword>
<evidence type="ECO:0000256" key="1">
    <source>
        <dbReference type="ARBA" id="ARBA00005278"/>
    </source>
</evidence>
<feature type="transmembrane region" description="Helical" evidence="3">
    <location>
        <begin position="414"/>
        <end position="438"/>
    </location>
</feature>
<dbReference type="Pfam" id="PF03323">
    <property type="entry name" value="GerA"/>
    <property type="match status" value="1"/>
</dbReference>
<keyword evidence="5" id="KW-1185">Reference proteome</keyword>
<dbReference type="RefSeq" id="WP_219623296.1">
    <property type="nucleotide sequence ID" value="NZ_NFEZ01000001.1"/>
</dbReference>
<evidence type="ECO:0000256" key="3">
    <source>
        <dbReference type="SAM" id="Phobius"/>
    </source>
</evidence>
<comment type="similarity">
    <text evidence="1">Belongs to the GerABKA family.</text>
</comment>
<comment type="caution">
    <text evidence="4">The sequence shown here is derived from an EMBL/GenBank/DDBJ whole genome shotgun (WGS) entry which is preliminary data.</text>
</comment>
<gene>
    <name evidence="4" type="ORF">B8V81_0083</name>
</gene>
<evidence type="ECO:0000313" key="4">
    <source>
        <dbReference type="EMBL" id="PLT47951.1"/>
    </source>
</evidence>
<dbReference type="PIRSF" id="PIRSF005690">
    <property type="entry name" value="GerBA"/>
    <property type="match status" value="1"/>
</dbReference>
<evidence type="ECO:0000256" key="2">
    <source>
        <dbReference type="ARBA" id="ARBA00023136"/>
    </source>
</evidence>
<dbReference type="PANTHER" id="PTHR22550:SF5">
    <property type="entry name" value="LEUCINE ZIPPER PROTEIN 4"/>
    <property type="match status" value="1"/>
</dbReference>